<keyword evidence="1" id="KW-0472">Membrane</keyword>
<organism evidence="2 3">
    <name type="scientific">Carboxylicivirga marina</name>
    <dbReference type="NCBI Taxonomy" id="2800988"/>
    <lineage>
        <taxon>Bacteria</taxon>
        <taxon>Pseudomonadati</taxon>
        <taxon>Bacteroidota</taxon>
        <taxon>Bacteroidia</taxon>
        <taxon>Marinilabiliales</taxon>
        <taxon>Marinilabiliaceae</taxon>
        <taxon>Carboxylicivirga</taxon>
    </lineage>
</organism>
<name>A0ABS1HF06_9BACT</name>
<reference evidence="2 3" key="1">
    <citation type="submission" date="2021-01" db="EMBL/GenBank/DDBJ databases">
        <title>Carboxyliciviraga sp.nov., isolated from coastal sediments.</title>
        <authorList>
            <person name="Lu D."/>
            <person name="Zhang T."/>
        </authorList>
    </citation>
    <scope>NUCLEOTIDE SEQUENCE [LARGE SCALE GENOMIC DNA]</scope>
    <source>
        <strain evidence="2 3">N1Y132</strain>
    </source>
</reference>
<evidence type="ECO:0000313" key="2">
    <source>
        <dbReference type="EMBL" id="MBK3516221.1"/>
    </source>
</evidence>
<dbReference type="Proteomes" id="UP000605676">
    <property type="component" value="Unassembled WGS sequence"/>
</dbReference>
<keyword evidence="1" id="KW-0812">Transmembrane</keyword>
<feature type="transmembrane region" description="Helical" evidence="1">
    <location>
        <begin position="111"/>
        <end position="132"/>
    </location>
</feature>
<sequence length="186" mass="21415">MTKNSEMTAAMFEEIREKLVKMNEKLDDVNYNHELTKSEILSNIEKQNDRSINIDSVVNYLLKSISGIINASACNLSNQIDKIFPVLDNQTSVSQSFHAEVLQGLKKRKQLMVKVIGFQILAIVSILFNVYFMNENQRLKDIELQLNYLKATNNINEEVASRLDTIFNMYRDEEVIDFIKQSLSGN</sequence>
<evidence type="ECO:0000256" key="1">
    <source>
        <dbReference type="SAM" id="Phobius"/>
    </source>
</evidence>
<dbReference type="RefSeq" id="WP_200463454.1">
    <property type="nucleotide sequence ID" value="NZ_JAENRR010000004.1"/>
</dbReference>
<dbReference type="EMBL" id="JAENRR010000004">
    <property type="protein sequence ID" value="MBK3516221.1"/>
    <property type="molecule type" value="Genomic_DNA"/>
</dbReference>
<evidence type="ECO:0000313" key="3">
    <source>
        <dbReference type="Proteomes" id="UP000605676"/>
    </source>
</evidence>
<keyword evidence="1" id="KW-1133">Transmembrane helix</keyword>
<proteinExistence type="predicted"/>
<keyword evidence="3" id="KW-1185">Reference proteome</keyword>
<gene>
    <name evidence="2" type="ORF">JIV24_02635</name>
</gene>
<protein>
    <submittedName>
        <fullName evidence="2">Uncharacterized protein</fullName>
    </submittedName>
</protein>
<comment type="caution">
    <text evidence="2">The sequence shown here is derived from an EMBL/GenBank/DDBJ whole genome shotgun (WGS) entry which is preliminary data.</text>
</comment>
<accession>A0ABS1HF06</accession>